<sequence length="347" mass="37148">MRTSTTIEALVGSWQDNLTLAVEAEKLGMDMCWISEAWGSDAPSPLGYLAGRTDRMLLGSGTLQLGTRTPTAIATTAMTLSELSGGRFVLGLGNSGPQVIEGMHGVAFDRPLRRMRETVDVVRQVFAGDKIEYHGSAVSIPLPGGDGVPMRSSLPANPGIPIYVAALMPKMLELVGEIADGWLGSSFVPEGADAYLEPLRAGADRAGRRLADLDLCQGAEVNFVDDERELAAVAATRKKDLAFSLGGMGSATTNFYNSAYSRQGWADVAAEVRALWQAGRHTEATALVSDDMIFATTLIGTEDMIRDRLALWRDRGVTTVRFYPAGETVDAKLTNLARAIELAHEIG</sequence>
<gene>
    <name evidence="3" type="ORF">ACFQ34_21150</name>
</gene>
<protein>
    <submittedName>
        <fullName evidence="3">LLM class flavin-dependent oxidoreductase</fullName>
    </submittedName>
</protein>
<dbReference type="Gene3D" id="3.20.20.30">
    <property type="entry name" value="Luciferase-like domain"/>
    <property type="match status" value="1"/>
</dbReference>
<evidence type="ECO:0000259" key="2">
    <source>
        <dbReference type="Pfam" id="PF00296"/>
    </source>
</evidence>
<organism evidence="3 4">
    <name type="scientific">Pseudonocardia benzenivorans</name>
    <dbReference type="NCBI Taxonomy" id="228005"/>
    <lineage>
        <taxon>Bacteria</taxon>
        <taxon>Bacillati</taxon>
        <taxon>Actinomycetota</taxon>
        <taxon>Actinomycetes</taxon>
        <taxon>Pseudonocardiales</taxon>
        <taxon>Pseudonocardiaceae</taxon>
        <taxon>Pseudonocardia</taxon>
    </lineage>
</organism>
<keyword evidence="4" id="KW-1185">Reference proteome</keyword>
<dbReference type="InterPro" id="IPR050564">
    <property type="entry name" value="F420-G6PD/mer"/>
</dbReference>
<dbReference type="InterPro" id="IPR011251">
    <property type="entry name" value="Luciferase-like_dom"/>
</dbReference>
<dbReference type="Proteomes" id="UP001597182">
    <property type="component" value="Unassembled WGS sequence"/>
</dbReference>
<dbReference type="EMBL" id="JBHTMB010000171">
    <property type="protein sequence ID" value="MFD1235807.1"/>
    <property type="molecule type" value="Genomic_DNA"/>
</dbReference>
<dbReference type="PANTHER" id="PTHR43244:SF1">
    <property type="entry name" value="5,10-METHYLENETETRAHYDROMETHANOPTERIN REDUCTASE"/>
    <property type="match status" value="1"/>
</dbReference>
<name>A0ABW3VKW2_9PSEU</name>
<comment type="caution">
    <text evidence="3">The sequence shown here is derived from an EMBL/GenBank/DDBJ whole genome shotgun (WGS) entry which is preliminary data.</text>
</comment>
<dbReference type="SUPFAM" id="SSF51679">
    <property type="entry name" value="Bacterial luciferase-like"/>
    <property type="match status" value="1"/>
</dbReference>
<dbReference type="RefSeq" id="WP_013676303.1">
    <property type="nucleotide sequence ID" value="NZ_BAABKS010000017.1"/>
</dbReference>
<dbReference type="CDD" id="cd01097">
    <property type="entry name" value="Tetrahydromethanopterin_reductase"/>
    <property type="match status" value="1"/>
</dbReference>
<feature type="domain" description="Luciferase-like" evidence="2">
    <location>
        <begin position="12"/>
        <end position="318"/>
    </location>
</feature>
<evidence type="ECO:0000256" key="1">
    <source>
        <dbReference type="ARBA" id="ARBA00023002"/>
    </source>
</evidence>
<keyword evidence="1" id="KW-0560">Oxidoreductase</keyword>
<proteinExistence type="predicted"/>
<reference evidence="4" key="1">
    <citation type="journal article" date="2019" name="Int. J. Syst. Evol. Microbiol.">
        <title>The Global Catalogue of Microorganisms (GCM) 10K type strain sequencing project: providing services to taxonomists for standard genome sequencing and annotation.</title>
        <authorList>
            <consortium name="The Broad Institute Genomics Platform"/>
            <consortium name="The Broad Institute Genome Sequencing Center for Infectious Disease"/>
            <person name="Wu L."/>
            <person name="Ma J."/>
        </authorList>
    </citation>
    <scope>NUCLEOTIDE SEQUENCE [LARGE SCALE GENOMIC DNA]</scope>
    <source>
        <strain evidence="4">CCUG 49018</strain>
    </source>
</reference>
<accession>A0ABW3VKW2</accession>
<dbReference type="PANTHER" id="PTHR43244">
    <property type="match status" value="1"/>
</dbReference>
<evidence type="ECO:0000313" key="4">
    <source>
        <dbReference type="Proteomes" id="UP001597182"/>
    </source>
</evidence>
<dbReference type="Pfam" id="PF00296">
    <property type="entry name" value="Bac_luciferase"/>
    <property type="match status" value="1"/>
</dbReference>
<dbReference type="InterPro" id="IPR036661">
    <property type="entry name" value="Luciferase-like_sf"/>
</dbReference>
<evidence type="ECO:0000313" key="3">
    <source>
        <dbReference type="EMBL" id="MFD1235807.1"/>
    </source>
</evidence>